<evidence type="ECO:0000256" key="9">
    <source>
        <dbReference type="SAM" id="Phobius"/>
    </source>
</evidence>
<keyword evidence="8" id="KW-0961">Cell wall biogenesis/degradation</keyword>
<evidence type="ECO:0000256" key="2">
    <source>
        <dbReference type="ARBA" id="ARBA00022618"/>
    </source>
</evidence>
<dbReference type="InterPro" id="IPR050061">
    <property type="entry name" value="MurCDEF_pg_biosynth"/>
</dbReference>
<dbReference type="Gene3D" id="3.40.1190.10">
    <property type="entry name" value="Mur-like, catalytic domain"/>
    <property type="match status" value="1"/>
</dbReference>
<feature type="domain" description="Mur ligase central" evidence="12">
    <location>
        <begin position="115"/>
        <end position="297"/>
    </location>
</feature>
<organism evidence="13 14">
    <name type="scientific">Micavibrio aeruginosavorus</name>
    <dbReference type="NCBI Taxonomy" id="349221"/>
    <lineage>
        <taxon>Bacteria</taxon>
        <taxon>Pseudomonadati</taxon>
        <taxon>Bdellovibrionota</taxon>
        <taxon>Bdellovibrionia</taxon>
        <taxon>Bdellovibrionales</taxon>
        <taxon>Pseudobdellovibrionaceae</taxon>
        <taxon>Micavibrio</taxon>
    </lineage>
</organism>
<keyword evidence="2" id="KW-0132">Cell division</keyword>
<keyword evidence="9" id="KW-0812">Transmembrane</keyword>
<evidence type="ECO:0000256" key="5">
    <source>
        <dbReference type="ARBA" id="ARBA00022960"/>
    </source>
</evidence>
<dbReference type="InterPro" id="IPR000713">
    <property type="entry name" value="Mur_ligase_N"/>
</dbReference>
<dbReference type="Pfam" id="PF02875">
    <property type="entry name" value="Mur_ligase_C"/>
    <property type="match status" value="1"/>
</dbReference>
<dbReference type="InterPro" id="IPR013221">
    <property type="entry name" value="Mur_ligase_cen"/>
</dbReference>
<name>A0A7T5UGQ7_9BACT</name>
<keyword evidence="7" id="KW-0131">Cell cycle</keyword>
<evidence type="ECO:0000313" key="14">
    <source>
        <dbReference type="Proteomes" id="UP000595362"/>
    </source>
</evidence>
<gene>
    <name evidence="13" type="ORF">HYS17_08670</name>
</gene>
<dbReference type="SUPFAM" id="SSF53623">
    <property type="entry name" value="MurD-like peptide ligases, catalytic domain"/>
    <property type="match status" value="1"/>
</dbReference>
<dbReference type="GO" id="GO:0008360">
    <property type="term" value="P:regulation of cell shape"/>
    <property type="evidence" value="ECO:0007669"/>
    <property type="project" value="UniProtKB-KW"/>
</dbReference>
<dbReference type="Pfam" id="PF01225">
    <property type="entry name" value="Mur_ligase"/>
    <property type="match status" value="1"/>
</dbReference>
<evidence type="ECO:0000259" key="10">
    <source>
        <dbReference type="Pfam" id="PF01225"/>
    </source>
</evidence>
<evidence type="ECO:0000256" key="8">
    <source>
        <dbReference type="ARBA" id="ARBA00023316"/>
    </source>
</evidence>
<evidence type="ECO:0000313" key="13">
    <source>
        <dbReference type="EMBL" id="QQG35590.1"/>
    </source>
</evidence>
<dbReference type="Gene3D" id="3.90.190.20">
    <property type="entry name" value="Mur ligase, C-terminal domain"/>
    <property type="match status" value="1"/>
</dbReference>
<dbReference type="InterPro" id="IPR036615">
    <property type="entry name" value="Mur_ligase_C_dom_sf"/>
</dbReference>
<dbReference type="GO" id="GO:0016881">
    <property type="term" value="F:acid-amino acid ligase activity"/>
    <property type="evidence" value="ECO:0007669"/>
    <property type="project" value="InterPro"/>
</dbReference>
<dbReference type="SUPFAM" id="SSF53244">
    <property type="entry name" value="MurD-like peptide ligases, peptide-binding domain"/>
    <property type="match status" value="1"/>
</dbReference>
<reference evidence="13 14" key="1">
    <citation type="submission" date="2020-07" db="EMBL/GenBank/DDBJ databases">
        <title>Huge and variable diversity of episymbiotic CPR bacteria and DPANN archaea in groundwater ecosystems.</title>
        <authorList>
            <person name="He C.Y."/>
            <person name="Keren R."/>
            <person name="Whittaker M."/>
            <person name="Farag I.F."/>
            <person name="Doudna J."/>
            <person name="Cate J.H.D."/>
            <person name="Banfield J.F."/>
        </authorList>
    </citation>
    <scope>NUCLEOTIDE SEQUENCE [LARGE SCALE GENOMIC DNA]</scope>
    <source>
        <strain evidence="13">NC_groundwater_70_Ag_B-0.1um_54_66</strain>
    </source>
</reference>
<dbReference type="InterPro" id="IPR004101">
    <property type="entry name" value="Mur_ligase_C"/>
</dbReference>
<keyword evidence="9" id="KW-1133">Transmembrane helix</keyword>
<evidence type="ECO:0000256" key="4">
    <source>
        <dbReference type="ARBA" id="ARBA00022840"/>
    </source>
</evidence>
<keyword evidence="9" id="KW-0472">Membrane</keyword>
<dbReference type="PANTHER" id="PTHR43445">
    <property type="entry name" value="UDP-N-ACETYLMURAMATE--L-ALANINE LIGASE-RELATED"/>
    <property type="match status" value="1"/>
</dbReference>
<keyword evidence="6" id="KW-0573">Peptidoglycan synthesis</keyword>
<feature type="transmembrane region" description="Helical" evidence="9">
    <location>
        <begin position="7"/>
        <end position="26"/>
    </location>
</feature>
<dbReference type="GO" id="GO:0005524">
    <property type="term" value="F:ATP binding"/>
    <property type="evidence" value="ECO:0007669"/>
    <property type="project" value="UniProtKB-KW"/>
</dbReference>
<dbReference type="InterPro" id="IPR036565">
    <property type="entry name" value="Mur-like_cat_sf"/>
</dbReference>
<dbReference type="EMBL" id="CP066681">
    <property type="protein sequence ID" value="QQG35590.1"/>
    <property type="molecule type" value="Genomic_DNA"/>
</dbReference>
<keyword evidence="4" id="KW-0067">ATP-binding</keyword>
<dbReference type="Proteomes" id="UP000595362">
    <property type="component" value="Chromosome"/>
</dbReference>
<evidence type="ECO:0000259" key="12">
    <source>
        <dbReference type="Pfam" id="PF08245"/>
    </source>
</evidence>
<keyword evidence="5" id="KW-0133">Cell shape</keyword>
<keyword evidence="1 13" id="KW-0436">Ligase</keyword>
<evidence type="ECO:0000256" key="7">
    <source>
        <dbReference type="ARBA" id="ARBA00023306"/>
    </source>
</evidence>
<evidence type="ECO:0000256" key="6">
    <source>
        <dbReference type="ARBA" id="ARBA00022984"/>
    </source>
</evidence>
<feature type="domain" description="Mur ligase C-terminal" evidence="11">
    <location>
        <begin position="319"/>
        <end position="451"/>
    </location>
</feature>
<dbReference type="GO" id="GO:0071555">
    <property type="term" value="P:cell wall organization"/>
    <property type="evidence" value="ECO:0007669"/>
    <property type="project" value="UniProtKB-KW"/>
</dbReference>
<dbReference type="AlphaFoldDB" id="A0A7T5UGQ7"/>
<dbReference type="PANTHER" id="PTHR43445:SF3">
    <property type="entry name" value="UDP-N-ACETYLMURAMATE--L-ALANINE LIGASE"/>
    <property type="match status" value="1"/>
</dbReference>
<dbReference type="GO" id="GO:0009252">
    <property type="term" value="P:peptidoglycan biosynthetic process"/>
    <property type="evidence" value="ECO:0007669"/>
    <property type="project" value="UniProtKB-KW"/>
</dbReference>
<keyword evidence="3" id="KW-0547">Nucleotide-binding</keyword>
<feature type="domain" description="Mur ligase N-terminal catalytic" evidence="10">
    <location>
        <begin position="10"/>
        <end position="110"/>
    </location>
</feature>
<dbReference type="GO" id="GO:0051301">
    <property type="term" value="P:cell division"/>
    <property type="evidence" value="ECO:0007669"/>
    <property type="project" value="UniProtKB-KW"/>
</dbReference>
<proteinExistence type="predicted"/>
<dbReference type="Pfam" id="PF08245">
    <property type="entry name" value="Mur_ligase_M"/>
    <property type="match status" value="1"/>
</dbReference>
<evidence type="ECO:0000256" key="3">
    <source>
        <dbReference type="ARBA" id="ARBA00022741"/>
    </source>
</evidence>
<evidence type="ECO:0000259" key="11">
    <source>
        <dbReference type="Pfam" id="PF02875"/>
    </source>
</evidence>
<evidence type="ECO:0000256" key="1">
    <source>
        <dbReference type="ARBA" id="ARBA00022598"/>
    </source>
</evidence>
<sequence length="472" mass="49902">MTGTPRAYFFCGIGGSGMSALALALISEGHVVKGSDRSHDQGHSPDKFKALADAGVVIYPQDGSGIDASVSTLVVSSAIEESIPDVKAARALNIPIQKRAELLAEIFNSRRGIAVGGTSGKSTVTGMLGHILNQAGLDATVINGATMMNAVAQGAQGLGNAVIGKSGIIVIEADESDGSIALYQPAISVLTNITLDHKPVDQIRPLFIDFLKKAKEGAVVNLDDPEASCLTAENPQRTVTFSHSNKAATLFADNIVYGADEVRFRVSEGQGVGSVNVILPVPGRHNVENALTAMGAARMAGVPLADCALALSSFKGVKRRLEFVGRAHDISVIDDFAHNPDKIAASLSALRQTPGRLIVIFQPHGFGPMKMMRREIVESFVRGMAANDVLLMPDIYYAGGTAQKDISSADLINDVTSGGRMARHLPTRDLIRDFIRAEARKDDRIVVMGARDDTLTDFCHAILADIKAAPCP</sequence>
<dbReference type="Gene3D" id="3.40.50.720">
    <property type="entry name" value="NAD(P)-binding Rossmann-like Domain"/>
    <property type="match status" value="1"/>
</dbReference>
<accession>A0A7T5UGQ7</accession>
<dbReference type="SUPFAM" id="SSF51984">
    <property type="entry name" value="MurCD N-terminal domain"/>
    <property type="match status" value="1"/>
</dbReference>
<protein>
    <submittedName>
        <fullName evidence="13">UDP-N-acetylmuramate--alanine ligase</fullName>
    </submittedName>
</protein>